<accession>I4CDG3</accession>
<dbReference type="STRING" id="706587.Desti_4992"/>
<dbReference type="HOGENOM" id="CLU_3403188_0_0_7"/>
<dbReference type="AlphaFoldDB" id="I4CDG3"/>
<reference evidence="2" key="1">
    <citation type="submission" date="2012-06" db="EMBL/GenBank/DDBJ databases">
        <title>Complete sequence of chromosome of Desulfomonile tiedjei DSM 6799.</title>
        <authorList>
            <person name="Lucas S."/>
            <person name="Copeland A."/>
            <person name="Lapidus A."/>
            <person name="Glavina del Rio T."/>
            <person name="Dalin E."/>
            <person name="Tice H."/>
            <person name="Bruce D."/>
            <person name="Goodwin L."/>
            <person name="Pitluck S."/>
            <person name="Peters L."/>
            <person name="Ovchinnikova G."/>
            <person name="Zeytun A."/>
            <person name="Lu M."/>
            <person name="Kyrpides N."/>
            <person name="Mavromatis K."/>
            <person name="Ivanova N."/>
            <person name="Brettin T."/>
            <person name="Detter J.C."/>
            <person name="Han C."/>
            <person name="Larimer F."/>
            <person name="Land M."/>
            <person name="Hauser L."/>
            <person name="Markowitz V."/>
            <person name="Cheng J.-F."/>
            <person name="Hugenholtz P."/>
            <person name="Woyke T."/>
            <person name="Wu D."/>
            <person name="Spring S."/>
            <person name="Schroeder M."/>
            <person name="Brambilla E."/>
            <person name="Klenk H.-P."/>
            <person name="Eisen J.A."/>
        </authorList>
    </citation>
    <scope>NUCLEOTIDE SEQUENCE [LARGE SCALE GENOMIC DNA]</scope>
    <source>
        <strain evidence="2">ATCC 49306 / DSM 6799 / DCB-1</strain>
    </source>
</reference>
<dbReference type="EMBL" id="CP003360">
    <property type="protein sequence ID" value="AFM27604.1"/>
    <property type="molecule type" value="Genomic_DNA"/>
</dbReference>
<keyword evidence="2" id="KW-1185">Reference proteome</keyword>
<proteinExistence type="predicted"/>
<sequence>MFTMDNEARDFFKGKLKEKQVLRVFFGGYG</sequence>
<dbReference type="Proteomes" id="UP000006055">
    <property type="component" value="Chromosome"/>
</dbReference>
<evidence type="ECO:0000313" key="1">
    <source>
        <dbReference type="EMBL" id="AFM27604.1"/>
    </source>
</evidence>
<gene>
    <name evidence="1" type="ordered locus">Desti_4992</name>
</gene>
<organism evidence="1 2">
    <name type="scientific">Desulfomonile tiedjei (strain ATCC 49306 / DSM 6799 / DCB-1)</name>
    <dbReference type="NCBI Taxonomy" id="706587"/>
    <lineage>
        <taxon>Bacteria</taxon>
        <taxon>Pseudomonadati</taxon>
        <taxon>Thermodesulfobacteriota</taxon>
        <taxon>Desulfomonilia</taxon>
        <taxon>Desulfomonilales</taxon>
        <taxon>Desulfomonilaceae</taxon>
        <taxon>Desulfomonile</taxon>
    </lineage>
</organism>
<dbReference type="KEGG" id="dti:Desti_4992"/>
<evidence type="ECO:0000313" key="2">
    <source>
        <dbReference type="Proteomes" id="UP000006055"/>
    </source>
</evidence>
<protein>
    <submittedName>
        <fullName evidence="1">Uncharacterized protein</fullName>
    </submittedName>
</protein>
<name>I4CDG3_DESTA</name>